<evidence type="ECO:0000256" key="9">
    <source>
        <dbReference type="SAM" id="Phobius"/>
    </source>
</evidence>
<dbReference type="AlphaFoldDB" id="A0A2M7QJ01"/>
<evidence type="ECO:0000259" key="10">
    <source>
        <dbReference type="Pfam" id="PF00535"/>
    </source>
</evidence>
<comment type="similarity">
    <text evidence="8">Belongs to the glycosyltransferase 2 family. GtrB subfamily.</text>
</comment>
<feature type="domain" description="Glycosyltransferase 2-like" evidence="10">
    <location>
        <begin position="7"/>
        <end position="165"/>
    </location>
</feature>
<protein>
    <submittedName>
        <fullName evidence="11">Glycosyltransferase</fullName>
    </submittedName>
</protein>
<reference evidence="12" key="1">
    <citation type="submission" date="2017-09" db="EMBL/GenBank/DDBJ databases">
        <title>Depth-based differentiation of microbial function through sediment-hosted aquifers and enrichment of novel symbionts in the deep terrestrial subsurface.</title>
        <authorList>
            <person name="Probst A.J."/>
            <person name="Ladd B."/>
            <person name="Jarett J.K."/>
            <person name="Geller-Mcgrath D.E."/>
            <person name="Sieber C.M.K."/>
            <person name="Emerson J.B."/>
            <person name="Anantharaman K."/>
            <person name="Thomas B.C."/>
            <person name="Malmstrom R."/>
            <person name="Stieglmeier M."/>
            <person name="Klingl A."/>
            <person name="Woyke T."/>
            <person name="Ryan C.M."/>
            <person name="Banfield J.F."/>
        </authorList>
    </citation>
    <scope>NUCLEOTIDE SEQUENCE [LARGE SCALE GENOMIC DNA]</scope>
</reference>
<dbReference type="Pfam" id="PF00535">
    <property type="entry name" value="Glycos_transf_2"/>
    <property type="match status" value="1"/>
</dbReference>
<dbReference type="Proteomes" id="UP000229401">
    <property type="component" value="Unassembled WGS sequence"/>
</dbReference>
<comment type="caution">
    <text evidence="11">The sequence shown here is derived from an EMBL/GenBank/DDBJ whole genome shotgun (WGS) entry which is preliminary data.</text>
</comment>
<feature type="transmembrane region" description="Helical" evidence="9">
    <location>
        <begin position="262"/>
        <end position="288"/>
    </location>
</feature>
<evidence type="ECO:0000256" key="6">
    <source>
        <dbReference type="ARBA" id="ARBA00022989"/>
    </source>
</evidence>
<dbReference type="GO" id="GO:0016757">
    <property type="term" value="F:glycosyltransferase activity"/>
    <property type="evidence" value="ECO:0007669"/>
    <property type="project" value="UniProtKB-KW"/>
</dbReference>
<evidence type="ECO:0000256" key="8">
    <source>
        <dbReference type="ARBA" id="ARBA00038152"/>
    </source>
</evidence>
<dbReference type="EMBL" id="PFLI01000137">
    <property type="protein sequence ID" value="PIY71840.1"/>
    <property type="molecule type" value="Genomic_DNA"/>
</dbReference>
<keyword evidence="2" id="KW-1003">Cell membrane</keyword>
<keyword evidence="5 9" id="KW-0812">Transmembrane</keyword>
<dbReference type="InterPro" id="IPR029044">
    <property type="entry name" value="Nucleotide-diphossugar_trans"/>
</dbReference>
<accession>A0A2M7QJ01</accession>
<evidence type="ECO:0000313" key="12">
    <source>
        <dbReference type="Proteomes" id="UP000229401"/>
    </source>
</evidence>
<evidence type="ECO:0000313" key="11">
    <source>
        <dbReference type="EMBL" id="PIY71840.1"/>
    </source>
</evidence>
<name>A0A2M7QJ01_9BACT</name>
<keyword evidence="6 9" id="KW-1133">Transmembrane helix</keyword>
<organism evidence="11 12">
    <name type="scientific">Candidatus Roizmanbacteria bacterium CG_4_10_14_0_8_um_filter_33_9</name>
    <dbReference type="NCBI Taxonomy" id="1974826"/>
    <lineage>
        <taxon>Bacteria</taxon>
        <taxon>Candidatus Roizmaniibacteriota</taxon>
    </lineage>
</organism>
<gene>
    <name evidence="11" type="ORF">COY87_04070</name>
</gene>
<evidence type="ECO:0000256" key="3">
    <source>
        <dbReference type="ARBA" id="ARBA00022676"/>
    </source>
</evidence>
<dbReference type="Gene3D" id="3.90.550.10">
    <property type="entry name" value="Spore Coat Polysaccharide Biosynthesis Protein SpsA, Chain A"/>
    <property type="match status" value="1"/>
</dbReference>
<dbReference type="PANTHER" id="PTHR48090:SF1">
    <property type="entry name" value="PROPHAGE BACTOPRENOL GLUCOSYL TRANSFERASE HOMOLOG"/>
    <property type="match status" value="1"/>
</dbReference>
<keyword evidence="3" id="KW-0328">Glycosyltransferase</keyword>
<evidence type="ECO:0000256" key="1">
    <source>
        <dbReference type="ARBA" id="ARBA00004651"/>
    </source>
</evidence>
<evidence type="ECO:0000256" key="5">
    <source>
        <dbReference type="ARBA" id="ARBA00022692"/>
    </source>
</evidence>
<dbReference type="PANTHER" id="PTHR48090">
    <property type="entry name" value="UNDECAPRENYL-PHOSPHATE 4-DEOXY-4-FORMAMIDO-L-ARABINOSE TRANSFERASE-RELATED"/>
    <property type="match status" value="1"/>
</dbReference>
<dbReference type="SUPFAM" id="SSF53448">
    <property type="entry name" value="Nucleotide-diphospho-sugar transferases"/>
    <property type="match status" value="1"/>
</dbReference>
<dbReference type="FunFam" id="3.90.550.10:FF:000079">
    <property type="entry name" value="Probable glycosyl transferase"/>
    <property type="match status" value="1"/>
</dbReference>
<sequence length="309" mass="35618">MQQFLLSIIVPVFNEEQNITPLFNRLLPIVTQYNYEIIFVSDGSTDNTLSQIRKVAGENKRVKYISFYRNFGHQMALMCGYKIAKGDCVISIDADLQDPPEIIPEMIKRWEHEAMVVYAKRNKREVDSFFKKQTALLFYRFVNFLSDTPIPQDVGDFRLLDKEVVSFLNNLPEQSRFLRGLVAWGGYPAQYVYFEREKRNAGKTHYTLSKMVNFALEGITAFSTKPLRIASYLGFISASIGFLGIIYTIVEKLFYPSHLVTGWSALFVGTMFLGGVQLLTIGIIGEYISKIYHEVQKRPQYLIKEQFNT</sequence>
<proteinExistence type="inferred from homology"/>
<evidence type="ECO:0000256" key="7">
    <source>
        <dbReference type="ARBA" id="ARBA00023136"/>
    </source>
</evidence>
<evidence type="ECO:0000256" key="4">
    <source>
        <dbReference type="ARBA" id="ARBA00022679"/>
    </source>
</evidence>
<dbReference type="GO" id="GO:0005886">
    <property type="term" value="C:plasma membrane"/>
    <property type="evidence" value="ECO:0007669"/>
    <property type="project" value="UniProtKB-SubCell"/>
</dbReference>
<evidence type="ECO:0000256" key="2">
    <source>
        <dbReference type="ARBA" id="ARBA00022475"/>
    </source>
</evidence>
<keyword evidence="7 9" id="KW-0472">Membrane</keyword>
<feature type="transmembrane region" description="Helical" evidence="9">
    <location>
        <begin position="229"/>
        <end position="250"/>
    </location>
</feature>
<dbReference type="InterPro" id="IPR001173">
    <property type="entry name" value="Glyco_trans_2-like"/>
</dbReference>
<dbReference type="CDD" id="cd04187">
    <property type="entry name" value="DPM1_like_bac"/>
    <property type="match status" value="1"/>
</dbReference>
<keyword evidence="4 11" id="KW-0808">Transferase</keyword>
<dbReference type="InterPro" id="IPR050256">
    <property type="entry name" value="Glycosyltransferase_2"/>
</dbReference>
<comment type="subcellular location">
    <subcellularLocation>
        <location evidence="1">Cell membrane</location>
        <topology evidence="1">Multi-pass membrane protein</topology>
    </subcellularLocation>
</comment>